<keyword evidence="2" id="KW-0238">DNA-binding</keyword>
<accession>A0A2X2Y6Z7</accession>
<dbReference type="CDD" id="cd00093">
    <property type="entry name" value="HTH_XRE"/>
    <property type="match status" value="1"/>
</dbReference>
<dbReference type="EMBL" id="UAWG01000009">
    <property type="protein sequence ID" value="SQB59914.1"/>
    <property type="molecule type" value="Genomic_DNA"/>
</dbReference>
<dbReference type="RefSeq" id="WP_111926362.1">
    <property type="nucleotide sequence ID" value="NZ_UAWG01000009.1"/>
</dbReference>
<gene>
    <name evidence="2" type="ORF">NCTC10719_01457</name>
</gene>
<organism evidence="2 3">
    <name type="scientific">Clostridium perfringens</name>
    <dbReference type="NCBI Taxonomy" id="1502"/>
    <lineage>
        <taxon>Bacteria</taxon>
        <taxon>Bacillati</taxon>
        <taxon>Bacillota</taxon>
        <taxon>Clostridia</taxon>
        <taxon>Eubacteriales</taxon>
        <taxon>Clostridiaceae</taxon>
        <taxon>Clostridium</taxon>
    </lineage>
</organism>
<dbReference type="SMART" id="SM00530">
    <property type="entry name" value="HTH_XRE"/>
    <property type="match status" value="1"/>
</dbReference>
<name>A0A2X2Y6Z7_CLOPF</name>
<dbReference type="AlphaFoldDB" id="A0A2X2Y6Z7"/>
<evidence type="ECO:0000313" key="2">
    <source>
        <dbReference type="EMBL" id="SQB59914.1"/>
    </source>
</evidence>
<dbReference type="SUPFAM" id="SSF47413">
    <property type="entry name" value="lambda repressor-like DNA-binding domains"/>
    <property type="match status" value="1"/>
</dbReference>
<dbReference type="InterPro" id="IPR010982">
    <property type="entry name" value="Lambda_DNA-bd_dom_sf"/>
</dbReference>
<reference evidence="2 3" key="1">
    <citation type="submission" date="2018-06" db="EMBL/GenBank/DDBJ databases">
        <authorList>
            <consortium name="Pathogen Informatics"/>
            <person name="Doyle S."/>
        </authorList>
    </citation>
    <scope>NUCLEOTIDE SEQUENCE [LARGE SCALE GENOMIC DNA]</scope>
    <source>
        <strain evidence="2 3">NCTC10719</strain>
    </source>
</reference>
<dbReference type="Gene3D" id="1.10.260.40">
    <property type="entry name" value="lambda repressor-like DNA-binding domains"/>
    <property type="match status" value="1"/>
</dbReference>
<dbReference type="Proteomes" id="UP000249986">
    <property type="component" value="Unassembled WGS sequence"/>
</dbReference>
<evidence type="ECO:0000259" key="1">
    <source>
        <dbReference type="PROSITE" id="PS50943"/>
    </source>
</evidence>
<dbReference type="GO" id="GO:0003677">
    <property type="term" value="F:DNA binding"/>
    <property type="evidence" value="ECO:0007669"/>
    <property type="project" value="UniProtKB-KW"/>
</dbReference>
<sequence>MIGLAYLCSLNNISYSELAEKLNISKATVSNWISGRRNISEKYYLDLTYIFNVPDEWFSKELSKTDELRLQKLYLDNKLAEKEFEIEPDNLVDKKMMMDFYIYKKEILNNIDNFLKTKFNEYLENSNRISDGAIEGYIDLLIFKQLLDLLQKNNINKTTIGCVLTEMFNANDKQAENTNDKNKMMLKLMIEVLDDEWNEHIKNHK</sequence>
<dbReference type="PROSITE" id="PS50943">
    <property type="entry name" value="HTH_CROC1"/>
    <property type="match status" value="1"/>
</dbReference>
<proteinExistence type="predicted"/>
<dbReference type="InterPro" id="IPR001387">
    <property type="entry name" value="Cro/C1-type_HTH"/>
</dbReference>
<feature type="domain" description="HTH cro/C1-type" evidence="1">
    <location>
        <begin position="4"/>
        <end position="58"/>
    </location>
</feature>
<evidence type="ECO:0000313" key="3">
    <source>
        <dbReference type="Proteomes" id="UP000249986"/>
    </source>
</evidence>
<protein>
    <submittedName>
        <fullName evidence="2">DNA-binding protein</fullName>
    </submittedName>
</protein>
<dbReference type="Pfam" id="PF01381">
    <property type="entry name" value="HTH_3"/>
    <property type="match status" value="1"/>
</dbReference>